<dbReference type="OrthoDB" id="5497808at2759"/>
<name>U4LHK0_PYROM</name>
<reference evidence="2 3" key="1">
    <citation type="journal article" date="2013" name="PLoS Genet.">
        <title>The genome and development-dependent transcriptomes of Pyronema confluens: a window into fungal evolution.</title>
        <authorList>
            <person name="Traeger S."/>
            <person name="Altegoer F."/>
            <person name="Freitag M."/>
            <person name="Gabaldon T."/>
            <person name="Kempken F."/>
            <person name="Kumar A."/>
            <person name="Marcet-Houben M."/>
            <person name="Poggeler S."/>
            <person name="Stajich J.E."/>
            <person name="Nowrousian M."/>
        </authorList>
    </citation>
    <scope>NUCLEOTIDE SEQUENCE [LARGE SCALE GENOMIC DNA]</scope>
    <source>
        <strain evidence="3">CBS 100304</strain>
        <tissue evidence="2">Vegetative mycelium</tissue>
    </source>
</reference>
<accession>U4LHK0</accession>
<protein>
    <submittedName>
        <fullName evidence="2">Similar to ankyrin repeat-containing protein [Grosmannia clavigera kw1407] acc. no. EFX01243</fullName>
    </submittedName>
</protein>
<feature type="region of interest" description="Disordered" evidence="1">
    <location>
        <begin position="1"/>
        <end position="30"/>
    </location>
</feature>
<proteinExistence type="predicted"/>
<keyword evidence="3" id="KW-1185">Reference proteome</keyword>
<organism evidence="2 3">
    <name type="scientific">Pyronema omphalodes (strain CBS 100304)</name>
    <name type="common">Pyronema confluens</name>
    <dbReference type="NCBI Taxonomy" id="1076935"/>
    <lineage>
        <taxon>Eukaryota</taxon>
        <taxon>Fungi</taxon>
        <taxon>Dikarya</taxon>
        <taxon>Ascomycota</taxon>
        <taxon>Pezizomycotina</taxon>
        <taxon>Pezizomycetes</taxon>
        <taxon>Pezizales</taxon>
        <taxon>Pyronemataceae</taxon>
        <taxon>Pyronema</taxon>
    </lineage>
</organism>
<dbReference type="EMBL" id="HF935526">
    <property type="protein sequence ID" value="CCX31012.1"/>
    <property type="molecule type" value="Genomic_DNA"/>
</dbReference>
<dbReference type="Proteomes" id="UP000018144">
    <property type="component" value="Unassembled WGS sequence"/>
</dbReference>
<evidence type="ECO:0000256" key="1">
    <source>
        <dbReference type="SAM" id="MobiDB-lite"/>
    </source>
</evidence>
<evidence type="ECO:0000313" key="3">
    <source>
        <dbReference type="Proteomes" id="UP000018144"/>
    </source>
</evidence>
<dbReference type="AlphaFoldDB" id="U4LHK0"/>
<evidence type="ECO:0000313" key="2">
    <source>
        <dbReference type="EMBL" id="CCX31012.1"/>
    </source>
</evidence>
<sequence length="171" mass="19133">MDSGRPNHLSSNHDSPALDPRVMDSSTSTPLPSRCRTFRLSDIPINMNAAMPCDYLVALKVGNRCIEENSQVFSLAMYGSWQVASVSFRLEPDIFKGCKPDQNIYLRVPKRRIEGHAVSFNVAVDCDFYGMTAFYQPPGAMIKYDIFAVTGLSVHTFGSWKSPDQADVMWL</sequence>
<gene>
    <name evidence="2" type="ORF">PCON_09828</name>
</gene>